<accession>A0ABW8ZPJ2</accession>
<dbReference type="Proteomes" id="UP001629249">
    <property type="component" value="Unassembled WGS sequence"/>
</dbReference>
<keyword evidence="2" id="KW-1185">Reference proteome</keyword>
<proteinExistence type="predicted"/>
<sequence length="72" mass="7816">MSHDFCLTYDGFRQAFGDQVDRLADVKGKYAGLATSKNLAMIAFTDDGSCVKYIDIFTRHVSAPKAAAIGSH</sequence>
<dbReference type="RefSeq" id="WP_153138925.1">
    <property type="nucleotide sequence ID" value="NZ_JAQQFH010000007.1"/>
</dbReference>
<name>A0ABW8ZPJ2_9BURK</name>
<evidence type="ECO:0000313" key="2">
    <source>
        <dbReference type="Proteomes" id="UP001629249"/>
    </source>
</evidence>
<protein>
    <submittedName>
        <fullName evidence="1">Uncharacterized protein</fullName>
    </submittedName>
</protein>
<gene>
    <name evidence="1" type="ORF">PQR66_13220</name>
</gene>
<dbReference type="EMBL" id="JAQQFN010000009">
    <property type="protein sequence ID" value="MFL9883998.1"/>
    <property type="molecule type" value="Genomic_DNA"/>
</dbReference>
<comment type="caution">
    <text evidence="1">The sequence shown here is derived from an EMBL/GenBank/DDBJ whole genome shotgun (WGS) entry which is preliminary data.</text>
</comment>
<evidence type="ECO:0000313" key="1">
    <source>
        <dbReference type="EMBL" id="MFL9883998.1"/>
    </source>
</evidence>
<reference evidence="1 2" key="1">
    <citation type="journal article" date="2024" name="Chem. Sci.">
        <title>Discovery of megapolipeptins by genome mining of a Burkholderiales bacteria collection.</title>
        <authorList>
            <person name="Paulo B.S."/>
            <person name="Recchia M.J.J."/>
            <person name="Lee S."/>
            <person name="Fergusson C.H."/>
            <person name="Romanowski S.B."/>
            <person name="Hernandez A."/>
            <person name="Krull N."/>
            <person name="Liu D.Y."/>
            <person name="Cavanagh H."/>
            <person name="Bos A."/>
            <person name="Gray C.A."/>
            <person name="Murphy B.T."/>
            <person name="Linington R.G."/>
            <person name="Eustaquio A.S."/>
        </authorList>
    </citation>
    <scope>NUCLEOTIDE SEQUENCE [LARGE SCALE GENOMIC DNA]</scope>
    <source>
        <strain evidence="1 2">RL16-012-BIC-B</strain>
    </source>
</reference>
<organism evidence="1 2">
    <name type="scientific">Paraburkholderia agricolaris</name>
    <dbReference type="NCBI Taxonomy" id="2152888"/>
    <lineage>
        <taxon>Bacteria</taxon>
        <taxon>Pseudomonadati</taxon>
        <taxon>Pseudomonadota</taxon>
        <taxon>Betaproteobacteria</taxon>
        <taxon>Burkholderiales</taxon>
        <taxon>Burkholderiaceae</taxon>
        <taxon>Paraburkholderia</taxon>
    </lineage>
</organism>